<dbReference type="GO" id="GO:0004674">
    <property type="term" value="F:protein serine/threonine kinase activity"/>
    <property type="evidence" value="ECO:0007669"/>
    <property type="project" value="UniProtKB-KW"/>
</dbReference>
<organism evidence="11 12">
    <name type="scientific">Handroanthus impetiginosus</name>
    <dbReference type="NCBI Taxonomy" id="429701"/>
    <lineage>
        <taxon>Eukaryota</taxon>
        <taxon>Viridiplantae</taxon>
        <taxon>Streptophyta</taxon>
        <taxon>Embryophyta</taxon>
        <taxon>Tracheophyta</taxon>
        <taxon>Spermatophyta</taxon>
        <taxon>Magnoliopsida</taxon>
        <taxon>eudicotyledons</taxon>
        <taxon>Gunneridae</taxon>
        <taxon>Pentapetalae</taxon>
        <taxon>asterids</taxon>
        <taxon>lamiids</taxon>
        <taxon>Lamiales</taxon>
        <taxon>Bignoniaceae</taxon>
        <taxon>Crescentiina</taxon>
        <taxon>Tabebuia alliance</taxon>
        <taxon>Handroanthus</taxon>
    </lineage>
</organism>
<gene>
    <name evidence="11" type="ORF">CDL12_16179</name>
</gene>
<evidence type="ECO:0000256" key="5">
    <source>
        <dbReference type="ARBA" id="ARBA00022989"/>
    </source>
</evidence>
<comment type="subcellular location">
    <subcellularLocation>
        <location evidence="1">Cell membrane</location>
        <topology evidence="1">Single-pass membrane protein</topology>
    </subcellularLocation>
</comment>
<dbReference type="Gene3D" id="3.10.350.10">
    <property type="entry name" value="LysM domain"/>
    <property type="match status" value="1"/>
</dbReference>
<dbReference type="STRING" id="429701.A0A2G9H130"/>
<dbReference type="OrthoDB" id="1843677at2759"/>
<name>A0A2G9H130_9LAMI</name>
<dbReference type="InterPro" id="IPR018392">
    <property type="entry name" value="LysM"/>
</dbReference>
<evidence type="ECO:0000313" key="11">
    <source>
        <dbReference type="EMBL" id="PIN11221.1"/>
    </source>
</evidence>
<evidence type="ECO:0000256" key="6">
    <source>
        <dbReference type="ARBA" id="ARBA00023136"/>
    </source>
</evidence>
<keyword evidence="2" id="KW-1003">Cell membrane</keyword>
<evidence type="ECO:0000256" key="3">
    <source>
        <dbReference type="ARBA" id="ARBA00022692"/>
    </source>
</evidence>
<evidence type="ECO:0000256" key="2">
    <source>
        <dbReference type="ARBA" id="ARBA00022475"/>
    </source>
</evidence>
<feature type="domain" description="LYK3/RLK10-like LysM" evidence="10">
    <location>
        <begin position="161"/>
        <end position="204"/>
    </location>
</feature>
<keyword evidence="5" id="KW-1133">Transmembrane helix</keyword>
<keyword evidence="11" id="KW-0418">Kinase</keyword>
<sequence length="212" mass="23575">MHISSYKNTLFSLTIFLFFFLSEAKCRKGCDLALASYFVPEGSNLTYISKIFDRKIPEILLFNPQVGNPDSIQSGTRINVPFSCECLNGDFLGHTFEYVTQRGDTYATIASLVFVNLTTEYWIQRVNIYVPTEVPAFVPINVTVNCSCGDRHVSRDYGLFVTYPMRPGESLPSLAAEIGVPLDLAEGFNKGFDSSGGSRIVFLPAKVKVPVR</sequence>
<dbReference type="PANTHER" id="PTHR46204">
    <property type="entry name" value="CHITIN ELICITOR RECEPTOR KINASE 1-RELATED"/>
    <property type="match status" value="1"/>
</dbReference>
<evidence type="ECO:0000256" key="1">
    <source>
        <dbReference type="ARBA" id="ARBA00004162"/>
    </source>
</evidence>
<keyword evidence="3" id="KW-0812">Transmembrane</keyword>
<dbReference type="InterPro" id="IPR044812">
    <property type="entry name" value="CERK1/LYK3-like"/>
</dbReference>
<evidence type="ECO:0000313" key="12">
    <source>
        <dbReference type="Proteomes" id="UP000231279"/>
    </source>
</evidence>
<comment type="caution">
    <text evidence="11">The sequence shown here is derived from an EMBL/GenBank/DDBJ whole genome shotgun (WGS) entry which is preliminary data.</text>
</comment>
<dbReference type="Pfam" id="PF01476">
    <property type="entry name" value="LysM"/>
    <property type="match status" value="1"/>
</dbReference>
<keyword evidence="11" id="KW-0723">Serine/threonine-protein kinase</keyword>
<evidence type="ECO:0000256" key="8">
    <source>
        <dbReference type="SAM" id="SignalP"/>
    </source>
</evidence>
<keyword evidence="7" id="KW-1015">Disulfide bond</keyword>
<evidence type="ECO:0000259" key="10">
    <source>
        <dbReference type="Pfam" id="PF23577"/>
    </source>
</evidence>
<reference evidence="12" key="1">
    <citation type="journal article" date="2018" name="Gigascience">
        <title>Genome assembly of the Pink Ipe (Handroanthus impetiginosus, Bignoniaceae), a highly valued, ecologically keystone Neotropical timber forest tree.</title>
        <authorList>
            <person name="Silva-Junior O.B."/>
            <person name="Grattapaglia D."/>
            <person name="Novaes E."/>
            <person name="Collevatti R.G."/>
        </authorList>
    </citation>
    <scope>NUCLEOTIDE SEQUENCE [LARGE SCALE GENOMIC DNA]</scope>
    <source>
        <strain evidence="12">cv. UFG-1</strain>
    </source>
</reference>
<dbReference type="PANTHER" id="PTHR46204:SF2">
    <property type="entry name" value="CHITIN ELICITOR RECEPTOR KINASE 1"/>
    <property type="match status" value="1"/>
</dbReference>
<dbReference type="Pfam" id="PF23577">
    <property type="entry name" value="LysM_RLK"/>
    <property type="match status" value="1"/>
</dbReference>
<keyword evidence="4 8" id="KW-0732">Signal</keyword>
<feature type="domain" description="LysM" evidence="9">
    <location>
        <begin position="41"/>
        <end position="81"/>
    </location>
</feature>
<dbReference type="AlphaFoldDB" id="A0A2G9H130"/>
<evidence type="ECO:0000259" key="9">
    <source>
        <dbReference type="Pfam" id="PF01476"/>
    </source>
</evidence>
<keyword evidence="11" id="KW-0808">Transferase</keyword>
<dbReference type="GO" id="GO:0019199">
    <property type="term" value="F:transmembrane receptor protein kinase activity"/>
    <property type="evidence" value="ECO:0007669"/>
    <property type="project" value="InterPro"/>
</dbReference>
<accession>A0A2G9H130</accession>
<dbReference type="GO" id="GO:0005886">
    <property type="term" value="C:plasma membrane"/>
    <property type="evidence" value="ECO:0007669"/>
    <property type="project" value="UniProtKB-SubCell"/>
</dbReference>
<evidence type="ECO:0000256" key="7">
    <source>
        <dbReference type="ARBA" id="ARBA00023157"/>
    </source>
</evidence>
<dbReference type="EMBL" id="NKXS01002998">
    <property type="protein sequence ID" value="PIN11221.1"/>
    <property type="molecule type" value="Genomic_DNA"/>
</dbReference>
<dbReference type="Proteomes" id="UP000231279">
    <property type="component" value="Unassembled WGS sequence"/>
</dbReference>
<keyword evidence="6" id="KW-0472">Membrane</keyword>
<dbReference type="GO" id="GO:0045087">
    <property type="term" value="P:innate immune response"/>
    <property type="evidence" value="ECO:0007669"/>
    <property type="project" value="InterPro"/>
</dbReference>
<dbReference type="InterPro" id="IPR036779">
    <property type="entry name" value="LysM_dom_sf"/>
</dbReference>
<feature type="chain" id="PRO_5013809229" evidence="8">
    <location>
        <begin position="25"/>
        <end position="212"/>
    </location>
</feature>
<keyword evidence="12" id="KW-1185">Reference proteome</keyword>
<dbReference type="EC" id="2.7.11.1" evidence="11"/>
<dbReference type="InterPro" id="IPR057097">
    <property type="entry name" value="LysM_RLK3/10"/>
</dbReference>
<protein>
    <submittedName>
        <fullName evidence="11">Non-specific serine/threonine protein kinase</fullName>
        <ecNumber evidence="11">2.7.11.1</ecNumber>
    </submittedName>
</protein>
<feature type="signal peptide" evidence="8">
    <location>
        <begin position="1"/>
        <end position="24"/>
    </location>
</feature>
<proteinExistence type="predicted"/>
<evidence type="ECO:0000256" key="4">
    <source>
        <dbReference type="ARBA" id="ARBA00022729"/>
    </source>
</evidence>